<protein>
    <recommendedName>
        <fullName evidence="6">Lysozyme</fullName>
    </recommendedName>
</protein>
<dbReference type="PANTHER" id="PTHR34135">
    <property type="entry name" value="LYSOZYME"/>
    <property type="match status" value="1"/>
</dbReference>
<evidence type="ECO:0000313" key="5">
    <source>
        <dbReference type="Proteomes" id="UP000826550"/>
    </source>
</evidence>
<dbReference type="PANTHER" id="PTHR34135:SF2">
    <property type="entry name" value="LYSOZYME"/>
    <property type="match status" value="1"/>
</dbReference>
<dbReference type="Proteomes" id="UP000826550">
    <property type="component" value="Chromosome"/>
</dbReference>
<proteinExistence type="inferred from homology"/>
<evidence type="ECO:0000256" key="2">
    <source>
        <dbReference type="ARBA" id="ARBA00022801"/>
    </source>
</evidence>
<evidence type="ECO:0000313" key="4">
    <source>
        <dbReference type="EMBL" id="QYN53045.1"/>
    </source>
</evidence>
<dbReference type="PROSITE" id="PS51904">
    <property type="entry name" value="GLYCOSYL_HYDROL_F25_2"/>
    <property type="match status" value="1"/>
</dbReference>
<dbReference type="SMART" id="SM00641">
    <property type="entry name" value="Glyco_25"/>
    <property type="match status" value="1"/>
</dbReference>
<name>A0ABX8W9P6_9LACO</name>
<dbReference type="InterPro" id="IPR018077">
    <property type="entry name" value="Glyco_hydro_fam25_subgr"/>
</dbReference>
<keyword evidence="3" id="KW-0326">Glycosidase</keyword>
<dbReference type="InterPro" id="IPR002053">
    <property type="entry name" value="Glyco_hydro_25"/>
</dbReference>
<dbReference type="Gene3D" id="3.20.20.80">
    <property type="entry name" value="Glycosidases"/>
    <property type="match status" value="1"/>
</dbReference>
<keyword evidence="5" id="KW-1185">Reference proteome</keyword>
<evidence type="ECO:0000256" key="1">
    <source>
        <dbReference type="ARBA" id="ARBA00010646"/>
    </source>
</evidence>
<evidence type="ECO:0000256" key="3">
    <source>
        <dbReference type="ARBA" id="ARBA00023295"/>
    </source>
</evidence>
<keyword evidence="2" id="KW-0378">Hydrolase</keyword>
<accession>A0ABX8W9P6</accession>
<dbReference type="Pfam" id="PF01183">
    <property type="entry name" value="Glyco_hydro_25"/>
    <property type="match status" value="1"/>
</dbReference>
<organism evidence="4 5">
    <name type="scientific">Lactobacillus panisapium</name>
    <dbReference type="NCBI Taxonomy" id="2012495"/>
    <lineage>
        <taxon>Bacteria</taxon>
        <taxon>Bacillati</taxon>
        <taxon>Bacillota</taxon>
        <taxon>Bacilli</taxon>
        <taxon>Lactobacillales</taxon>
        <taxon>Lactobacillaceae</taxon>
        <taxon>Lactobacillus</taxon>
    </lineage>
</organism>
<comment type="similarity">
    <text evidence="1">Belongs to the glycosyl hydrolase 25 family.</text>
</comment>
<sequence length="351" mass="39588">MLNVIDVSNNNGGLNVANVKADGVIAKATENNNFTDGLMPLFMSQAKNSGKLTGLYHFARPGNWQVQADYFLRTAKPYLKHSIIVLDYESTVVTYGGVQWALNWLDYVYKKTSIKPMIYLGLADENYYNWSPVAKKYSVWIAQYNDMAPHYGFSPRALYGKVCHWNKMSMFQYTANGRLNGYNGPLDLDVYYGNKNDWDKHKNNDKGVDNNLMDWKIKVPVTAYGGFLVTKKKGATLWAEPNNDKKLGMLDYNKTIEITGYEKGFYKTKKGYIDPRTGVVKRNPLLDNPDIHSVIEVVGNAKGHAEADGPVTGRKFAKGSRYKAYKLRKGYLLIGAGVDKWINGAKVKIIL</sequence>
<dbReference type="SUPFAM" id="SSF51445">
    <property type="entry name" value="(Trans)glycosidases"/>
    <property type="match status" value="1"/>
</dbReference>
<dbReference type="EMBL" id="CP048268">
    <property type="protein sequence ID" value="QYN53045.1"/>
    <property type="molecule type" value="Genomic_DNA"/>
</dbReference>
<evidence type="ECO:0008006" key="6">
    <source>
        <dbReference type="Google" id="ProtNLM"/>
    </source>
</evidence>
<dbReference type="InterPro" id="IPR017853">
    <property type="entry name" value="GH"/>
</dbReference>
<reference evidence="4 5" key="1">
    <citation type="submission" date="2020-01" db="EMBL/GenBank/DDBJ databases">
        <title>Vast differences in strain-level diversity in the gut microbiota of two closely related honey bee species.</title>
        <authorList>
            <person name="Ellegaard K.M."/>
            <person name="Suenami S."/>
            <person name="Miyazaki R."/>
            <person name="Engel P."/>
        </authorList>
    </citation>
    <scope>NUCLEOTIDE SEQUENCE [LARGE SCALE GENOMIC DNA]</scope>
    <source>
        <strain evidence="4 5">ESL0416</strain>
    </source>
</reference>
<gene>
    <name evidence="4" type="ORF">GYM71_06260</name>
</gene>
<dbReference type="RefSeq" id="WP_220219844.1">
    <property type="nucleotide sequence ID" value="NZ_CP048268.1"/>
</dbReference>